<dbReference type="AlphaFoldDB" id="A0A6V8L9G8"/>
<keyword evidence="2" id="KW-1185">Reference proteome</keyword>
<protein>
    <submittedName>
        <fullName evidence="1">Uncharacterized protein</fullName>
    </submittedName>
</protein>
<reference evidence="1 2" key="2">
    <citation type="submission" date="2020-03" db="EMBL/GenBank/DDBJ databases">
        <authorList>
            <person name="Ichikawa N."/>
            <person name="Kimura A."/>
            <person name="Kitahashi Y."/>
            <person name="Uohara A."/>
        </authorList>
    </citation>
    <scope>NUCLEOTIDE SEQUENCE [LARGE SCALE GENOMIC DNA]</scope>
    <source>
        <strain evidence="1 2">NBRC 108638</strain>
    </source>
</reference>
<evidence type="ECO:0000313" key="1">
    <source>
        <dbReference type="EMBL" id="GFJ93872.1"/>
    </source>
</evidence>
<name>A0A6V8L9G8_9ACTN</name>
<dbReference type="EMBL" id="BLPG01000001">
    <property type="protein sequence ID" value="GFJ93872.1"/>
    <property type="molecule type" value="Genomic_DNA"/>
</dbReference>
<reference evidence="1 2" key="1">
    <citation type="submission" date="2020-03" db="EMBL/GenBank/DDBJ databases">
        <title>Whole genome shotgun sequence of Phytohabitans rumicis NBRC 108638.</title>
        <authorList>
            <person name="Komaki H."/>
            <person name="Tamura T."/>
        </authorList>
    </citation>
    <scope>NUCLEOTIDE SEQUENCE [LARGE SCALE GENOMIC DNA]</scope>
    <source>
        <strain evidence="1 2">NBRC 108638</strain>
    </source>
</reference>
<gene>
    <name evidence="1" type="ORF">Prum_075140</name>
</gene>
<comment type="caution">
    <text evidence="1">The sequence shown here is derived from an EMBL/GenBank/DDBJ whole genome shotgun (WGS) entry which is preliminary data.</text>
</comment>
<accession>A0A6V8L9G8</accession>
<sequence>MEKGSLWSDGSIEVAGTDVSESTVTLKAEADLTALDLTIRVVMTPGLGDQGATHDVTGGAITATVERRSGALLYHFVLREGTTLPAGTYRFTARYGHDGAGRDATDDTYEAFATDADRRRPHVYGNFDVTD</sequence>
<organism evidence="1 2">
    <name type="scientific">Phytohabitans rumicis</name>
    <dbReference type="NCBI Taxonomy" id="1076125"/>
    <lineage>
        <taxon>Bacteria</taxon>
        <taxon>Bacillati</taxon>
        <taxon>Actinomycetota</taxon>
        <taxon>Actinomycetes</taxon>
        <taxon>Micromonosporales</taxon>
        <taxon>Micromonosporaceae</taxon>
    </lineage>
</organism>
<proteinExistence type="predicted"/>
<dbReference type="Proteomes" id="UP000482960">
    <property type="component" value="Unassembled WGS sequence"/>
</dbReference>
<evidence type="ECO:0000313" key="2">
    <source>
        <dbReference type="Proteomes" id="UP000482960"/>
    </source>
</evidence>